<dbReference type="Proteomes" id="UP000008316">
    <property type="component" value="Plasmid bgla_1p"/>
</dbReference>
<dbReference type="GO" id="GO:0071555">
    <property type="term" value="P:cell wall organization"/>
    <property type="evidence" value="ECO:0007669"/>
    <property type="project" value="InterPro"/>
</dbReference>
<dbReference type="InterPro" id="IPR036316">
    <property type="entry name" value="Pili_assmbl_chap_C_dom_sf"/>
</dbReference>
<gene>
    <name evidence="9" type="ordered locus">bgla_1p1510</name>
</gene>
<evidence type="ECO:0000313" key="9">
    <source>
        <dbReference type="EMBL" id="AEA65545.1"/>
    </source>
</evidence>
<sequence length="267" mass="29007">MTKYYTTVTLTAMLSIAIAGGTAHARSGSAVQPDTSVLVIEEADKEGSIGVKNTQDQPVLLYTKIQRLDDDDLDGALVPVPAAVQVQPGETQVVRVLFRNNKSLSKEHLARVQFMGIPPSHEKAGRVSLMIGQDLPVVIRPKGYRPVENKWEYLKWRIQGDQLCVSNDTKMAIRFVNDVTLQPNNVPVTMPKAYALPSSETCTALPAGYAAQAGATVTFSAVSDYSYVVNDRKATLDIVRESASEEHPSGGQAPAGELESRTENKHE</sequence>
<dbReference type="InterPro" id="IPR016147">
    <property type="entry name" value="Pili_assmbl_chaperone_N"/>
</dbReference>
<reference evidence="9 10" key="1">
    <citation type="journal article" date="2011" name="J. Bacteriol.">
        <title>Complete genome sequence of Burkholderia gladioli BSR3.</title>
        <authorList>
            <person name="Seo Y.S."/>
            <person name="Lim J."/>
            <person name="Choi B.S."/>
            <person name="Kim H."/>
            <person name="Goo E."/>
            <person name="Lee B."/>
            <person name="Lim J.S."/>
            <person name="Choi I.Y."/>
            <person name="Moon J.S."/>
            <person name="Kim J."/>
            <person name="Hwang I."/>
        </authorList>
    </citation>
    <scope>NUCLEOTIDE SEQUENCE [LARGE SCALE GENOMIC DNA]</scope>
    <source>
        <strain evidence="10">BSR3</strain>
    </source>
</reference>
<evidence type="ECO:0000313" key="10">
    <source>
        <dbReference type="Proteomes" id="UP000008316"/>
    </source>
</evidence>
<name>F2LRQ1_BURGS</name>
<dbReference type="PANTHER" id="PTHR30251:SF3">
    <property type="entry name" value="FIMBRIAL CHAPARONE PROTEIN"/>
    <property type="match status" value="1"/>
</dbReference>
<keyword evidence="4" id="KW-0574">Periplasm</keyword>
<evidence type="ECO:0000256" key="4">
    <source>
        <dbReference type="ARBA" id="ARBA00022764"/>
    </source>
</evidence>
<evidence type="ECO:0000256" key="1">
    <source>
        <dbReference type="ARBA" id="ARBA00004418"/>
    </source>
</evidence>
<protein>
    <submittedName>
        <fullName evidence="9">YhcA</fullName>
    </submittedName>
</protein>
<feature type="domain" description="Pili assembly chaperone N-terminal" evidence="8">
    <location>
        <begin position="31"/>
        <end position="143"/>
    </location>
</feature>
<evidence type="ECO:0000256" key="2">
    <source>
        <dbReference type="ARBA" id="ARBA00007399"/>
    </source>
</evidence>
<feature type="region of interest" description="Disordered" evidence="6">
    <location>
        <begin position="241"/>
        <end position="267"/>
    </location>
</feature>
<dbReference type="InterPro" id="IPR008962">
    <property type="entry name" value="PapD-like_sf"/>
</dbReference>
<organism evidence="9 10">
    <name type="scientific">Burkholderia gladioli (strain BSR3)</name>
    <dbReference type="NCBI Taxonomy" id="999541"/>
    <lineage>
        <taxon>Bacteria</taxon>
        <taxon>Pseudomonadati</taxon>
        <taxon>Pseudomonadota</taxon>
        <taxon>Betaproteobacteria</taxon>
        <taxon>Burkholderiales</taxon>
        <taxon>Burkholderiaceae</taxon>
        <taxon>Burkholderia</taxon>
    </lineage>
</organism>
<dbReference type="EMBL" id="CP002601">
    <property type="protein sequence ID" value="AEA65545.1"/>
    <property type="molecule type" value="Genomic_DNA"/>
</dbReference>
<keyword evidence="5" id="KW-0143">Chaperone</keyword>
<evidence type="ECO:0000259" key="8">
    <source>
        <dbReference type="Pfam" id="PF00345"/>
    </source>
</evidence>
<evidence type="ECO:0000256" key="5">
    <source>
        <dbReference type="ARBA" id="ARBA00023186"/>
    </source>
</evidence>
<feature type="chain" id="PRO_5003286068" evidence="7">
    <location>
        <begin position="26"/>
        <end position="267"/>
    </location>
</feature>
<evidence type="ECO:0000256" key="6">
    <source>
        <dbReference type="SAM" id="MobiDB-lite"/>
    </source>
</evidence>
<dbReference type="Pfam" id="PF00345">
    <property type="entry name" value="PapD_N"/>
    <property type="match status" value="1"/>
</dbReference>
<feature type="compositionally biased region" description="Basic and acidic residues" evidence="6">
    <location>
        <begin position="258"/>
        <end position="267"/>
    </location>
</feature>
<dbReference type="AlphaFoldDB" id="F2LRQ1"/>
<geneLocation type="plasmid" evidence="9 10">
    <name>bgla_1p</name>
</geneLocation>
<dbReference type="SUPFAM" id="SSF49584">
    <property type="entry name" value="Periplasmic chaperone C-domain"/>
    <property type="match status" value="1"/>
</dbReference>
<dbReference type="GO" id="GO:0030288">
    <property type="term" value="C:outer membrane-bounded periplasmic space"/>
    <property type="evidence" value="ECO:0007669"/>
    <property type="project" value="InterPro"/>
</dbReference>
<comment type="similarity">
    <text evidence="2">Belongs to the periplasmic pilus chaperone family.</text>
</comment>
<proteinExistence type="inferred from homology"/>
<dbReference type="InterPro" id="IPR050643">
    <property type="entry name" value="Periplasmic_pilus_chap"/>
</dbReference>
<keyword evidence="3 7" id="KW-0732">Signal</keyword>
<accession>F2LRQ1</accession>
<dbReference type="RefSeq" id="WP_013699923.1">
    <property type="nucleotide sequence ID" value="NC_015382.1"/>
</dbReference>
<evidence type="ECO:0000256" key="3">
    <source>
        <dbReference type="ARBA" id="ARBA00022729"/>
    </source>
</evidence>
<evidence type="ECO:0000256" key="7">
    <source>
        <dbReference type="SAM" id="SignalP"/>
    </source>
</evidence>
<keyword evidence="10" id="KW-1185">Reference proteome</keyword>
<dbReference type="HOGENOM" id="CLU_070768_1_0_4"/>
<dbReference type="InterPro" id="IPR013783">
    <property type="entry name" value="Ig-like_fold"/>
</dbReference>
<dbReference type="SUPFAM" id="SSF49354">
    <property type="entry name" value="PapD-like"/>
    <property type="match status" value="1"/>
</dbReference>
<dbReference type="Gene3D" id="2.60.40.10">
    <property type="entry name" value="Immunoglobulins"/>
    <property type="match status" value="2"/>
</dbReference>
<feature type="signal peptide" evidence="7">
    <location>
        <begin position="1"/>
        <end position="25"/>
    </location>
</feature>
<comment type="subcellular location">
    <subcellularLocation>
        <location evidence="1">Periplasm</location>
    </subcellularLocation>
</comment>
<dbReference type="PANTHER" id="PTHR30251">
    <property type="entry name" value="PILUS ASSEMBLY CHAPERONE"/>
    <property type="match status" value="1"/>
</dbReference>
<dbReference type="KEGG" id="bgd:bgla_1p1510"/>
<keyword evidence="9" id="KW-0614">Plasmid</keyword>
<dbReference type="NCBIfam" id="NF007392">
    <property type="entry name" value="PRK09918.1"/>
    <property type="match status" value="1"/>
</dbReference>